<sequence length="135" mass="14308">MKRGRTERATDSECVGQGGSPRGEGDSWKKSCARRGGMLRGTRWPVAAPLRAHGGLCRPLGLVRSRGACWGGQRRLVGPAVDLAVVLAAKHSAGWIAQDSGLTAAVHGLHCLPPTKIIILACFSYSQLRCSSFSI</sequence>
<evidence type="ECO:0000313" key="3">
    <source>
        <dbReference type="Proteomes" id="UP000593571"/>
    </source>
</evidence>
<dbReference type="AlphaFoldDB" id="A0A7J8CIR6"/>
<keyword evidence="3" id="KW-1185">Reference proteome</keyword>
<accession>A0A7J8CIR6</accession>
<feature type="compositionally biased region" description="Basic and acidic residues" evidence="1">
    <location>
        <begin position="1"/>
        <end position="11"/>
    </location>
</feature>
<reference evidence="2 3" key="1">
    <citation type="journal article" date="2020" name="Nature">
        <title>Six reference-quality genomes reveal evolution of bat adaptations.</title>
        <authorList>
            <person name="Jebb D."/>
            <person name="Huang Z."/>
            <person name="Pippel M."/>
            <person name="Hughes G.M."/>
            <person name="Lavrichenko K."/>
            <person name="Devanna P."/>
            <person name="Winkler S."/>
            <person name="Jermiin L.S."/>
            <person name="Skirmuntt E.C."/>
            <person name="Katzourakis A."/>
            <person name="Burkitt-Gray L."/>
            <person name="Ray D.A."/>
            <person name="Sullivan K.A.M."/>
            <person name="Roscito J.G."/>
            <person name="Kirilenko B.M."/>
            <person name="Davalos L.M."/>
            <person name="Corthals A.P."/>
            <person name="Power M.L."/>
            <person name="Jones G."/>
            <person name="Ransome R.D."/>
            <person name="Dechmann D.K.N."/>
            <person name="Locatelli A.G."/>
            <person name="Puechmaille S.J."/>
            <person name="Fedrigo O."/>
            <person name="Jarvis E.D."/>
            <person name="Hiller M."/>
            <person name="Vernes S.C."/>
            <person name="Myers E.W."/>
            <person name="Teeling E.C."/>
        </authorList>
    </citation>
    <scope>NUCLEOTIDE SEQUENCE [LARGE SCALE GENOMIC DNA]</scope>
    <source>
        <strain evidence="2">MRouAeg1</strain>
        <tissue evidence="2">Muscle</tissue>
    </source>
</reference>
<dbReference type="Proteomes" id="UP000593571">
    <property type="component" value="Unassembled WGS sequence"/>
</dbReference>
<dbReference type="EMBL" id="JACASE010000014">
    <property type="protein sequence ID" value="KAF6410736.1"/>
    <property type="molecule type" value="Genomic_DNA"/>
</dbReference>
<name>A0A7J8CIR6_ROUAE</name>
<proteinExistence type="predicted"/>
<protein>
    <submittedName>
        <fullName evidence="2">Uncharacterized protein</fullName>
    </submittedName>
</protein>
<feature type="region of interest" description="Disordered" evidence="1">
    <location>
        <begin position="1"/>
        <end position="30"/>
    </location>
</feature>
<evidence type="ECO:0000256" key="1">
    <source>
        <dbReference type="SAM" id="MobiDB-lite"/>
    </source>
</evidence>
<organism evidence="2 3">
    <name type="scientific">Rousettus aegyptiacus</name>
    <name type="common">Egyptian fruit bat</name>
    <name type="synonym">Pteropus aegyptiacus</name>
    <dbReference type="NCBI Taxonomy" id="9407"/>
    <lineage>
        <taxon>Eukaryota</taxon>
        <taxon>Metazoa</taxon>
        <taxon>Chordata</taxon>
        <taxon>Craniata</taxon>
        <taxon>Vertebrata</taxon>
        <taxon>Euteleostomi</taxon>
        <taxon>Mammalia</taxon>
        <taxon>Eutheria</taxon>
        <taxon>Laurasiatheria</taxon>
        <taxon>Chiroptera</taxon>
        <taxon>Yinpterochiroptera</taxon>
        <taxon>Pteropodoidea</taxon>
        <taxon>Pteropodidae</taxon>
        <taxon>Rousettinae</taxon>
        <taxon>Rousettus</taxon>
    </lineage>
</organism>
<gene>
    <name evidence="2" type="ORF">HJG63_009177</name>
</gene>
<comment type="caution">
    <text evidence="2">The sequence shown here is derived from an EMBL/GenBank/DDBJ whole genome shotgun (WGS) entry which is preliminary data.</text>
</comment>
<evidence type="ECO:0000313" key="2">
    <source>
        <dbReference type="EMBL" id="KAF6410736.1"/>
    </source>
</evidence>